<evidence type="ECO:0000313" key="1">
    <source>
        <dbReference type="EMBL" id="KAF6155832.1"/>
    </source>
</evidence>
<dbReference type="EMBL" id="JACGCM010001398">
    <property type="protein sequence ID" value="KAF6155832.1"/>
    <property type="molecule type" value="Genomic_DNA"/>
</dbReference>
<dbReference type="OrthoDB" id="696485at2759"/>
<comment type="caution">
    <text evidence="1">The sequence shown here is derived from an EMBL/GenBank/DDBJ whole genome shotgun (WGS) entry which is preliminary data.</text>
</comment>
<proteinExistence type="predicted"/>
<accession>A0A7J7MLZ4</accession>
<feature type="non-terminal residue" evidence="1">
    <location>
        <position position="95"/>
    </location>
</feature>
<keyword evidence="2" id="KW-1185">Reference proteome</keyword>
<evidence type="ECO:0008006" key="3">
    <source>
        <dbReference type="Google" id="ProtNLM"/>
    </source>
</evidence>
<feature type="non-terminal residue" evidence="1">
    <location>
        <position position="1"/>
    </location>
</feature>
<name>A0A7J7MLZ4_9MAGN</name>
<dbReference type="AlphaFoldDB" id="A0A7J7MLZ4"/>
<protein>
    <recommendedName>
        <fullName evidence="3">Reverse transcriptase zinc-binding domain-containing protein</fullName>
    </recommendedName>
</protein>
<organism evidence="1 2">
    <name type="scientific">Kingdonia uniflora</name>
    <dbReference type="NCBI Taxonomy" id="39325"/>
    <lineage>
        <taxon>Eukaryota</taxon>
        <taxon>Viridiplantae</taxon>
        <taxon>Streptophyta</taxon>
        <taxon>Embryophyta</taxon>
        <taxon>Tracheophyta</taxon>
        <taxon>Spermatophyta</taxon>
        <taxon>Magnoliopsida</taxon>
        <taxon>Ranunculales</taxon>
        <taxon>Circaeasteraceae</taxon>
        <taxon>Kingdonia</taxon>
    </lineage>
</organism>
<gene>
    <name evidence="1" type="ORF">GIB67_039163</name>
</gene>
<sequence length="95" mass="11071">IDHLFLHCPFAESIWIKLFTEAGIVWPPFRNVKELLTNWNTSNLVGLGRMLWRFLPFAVIWKFEGKEKSRASVMASIKVFIFWWSKAAKDLSGIS</sequence>
<evidence type="ECO:0000313" key="2">
    <source>
        <dbReference type="Proteomes" id="UP000541444"/>
    </source>
</evidence>
<dbReference type="Proteomes" id="UP000541444">
    <property type="component" value="Unassembled WGS sequence"/>
</dbReference>
<reference evidence="1 2" key="1">
    <citation type="journal article" date="2020" name="IScience">
        <title>Genome Sequencing of the Endangered Kingdonia uniflora (Circaeasteraceae, Ranunculales) Reveals Potential Mechanisms of Evolutionary Specialization.</title>
        <authorList>
            <person name="Sun Y."/>
            <person name="Deng T."/>
            <person name="Zhang A."/>
            <person name="Moore M.J."/>
            <person name="Landis J.B."/>
            <person name="Lin N."/>
            <person name="Zhang H."/>
            <person name="Zhang X."/>
            <person name="Huang J."/>
            <person name="Zhang X."/>
            <person name="Sun H."/>
            <person name="Wang H."/>
        </authorList>
    </citation>
    <scope>NUCLEOTIDE SEQUENCE [LARGE SCALE GENOMIC DNA]</scope>
    <source>
        <strain evidence="1">TB1705</strain>
        <tissue evidence="1">Leaf</tissue>
    </source>
</reference>